<protein>
    <submittedName>
        <fullName evidence="1">Uncharacterized protein</fullName>
    </submittedName>
</protein>
<organism evidence="1 2">
    <name type="scientific">Vaccinium darrowii</name>
    <dbReference type="NCBI Taxonomy" id="229202"/>
    <lineage>
        <taxon>Eukaryota</taxon>
        <taxon>Viridiplantae</taxon>
        <taxon>Streptophyta</taxon>
        <taxon>Embryophyta</taxon>
        <taxon>Tracheophyta</taxon>
        <taxon>Spermatophyta</taxon>
        <taxon>Magnoliopsida</taxon>
        <taxon>eudicotyledons</taxon>
        <taxon>Gunneridae</taxon>
        <taxon>Pentapetalae</taxon>
        <taxon>asterids</taxon>
        <taxon>Ericales</taxon>
        <taxon>Ericaceae</taxon>
        <taxon>Vaccinioideae</taxon>
        <taxon>Vaccinieae</taxon>
        <taxon>Vaccinium</taxon>
    </lineage>
</organism>
<keyword evidence="2" id="KW-1185">Reference proteome</keyword>
<evidence type="ECO:0000313" key="2">
    <source>
        <dbReference type="Proteomes" id="UP000828048"/>
    </source>
</evidence>
<reference evidence="1 2" key="1">
    <citation type="journal article" date="2021" name="Hortic Res">
        <title>High-quality reference genome and annotation aids understanding of berry development for evergreen blueberry (Vaccinium darrowii).</title>
        <authorList>
            <person name="Yu J."/>
            <person name="Hulse-Kemp A.M."/>
            <person name="Babiker E."/>
            <person name="Staton M."/>
        </authorList>
    </citation>
    <scope>NUCLEOTIDE SEQUENCE [LARGE SCALE GENOMIC DNA]</scope>
    <source>
        <strain evidence="2">cv. NJ 8807/NJ 8810</strain>
        <tissue evidence="1">Young leaf</tissue>
    </source>
</reference>
<dbReference type="Proteomes" id="UP000828048">
    <property type="component" value="Chromosome 5"/>
</dbReference>
<proteinExistence type="predicted"/>
<dbReference type="EMBL" id="CM037155">
    <property type="protein sequence ID" value="KAH7847473.1"/>
    <property type="molecule type" value="Genomic_DNA"/>
</dbReference>
<sequence>MSSPSPTSSTLPSSTTTLPTEQTQHRTTTLLNIKIHIAYYKLFRKDITKLLCDRLRWGKKWVFPLNVRCRSFDFDGSETLFRFKWNGKSLKLERMRFVSWVNQVLRSHQGPSVDELKVCFDLDNHYKAAIDGWIEFAMRKEIRKLDLDLNEDYSALLIQREFYAFPSHLLKNFTLGLLTNLRLSYVSVTGEVLEYLLSHVPFLRVLRVRCSPGLVRFCVSGPALKLTYLEIIDCKNMENLDISAENLQSFKYDGPNIGIPFKHVPRLVEVSFGMKFCLHAVKFLRRFSSYFMQLERLSLFLKPGNVVRAPFSLDIPELGNLKYLELKISLYNRQSLLACIPLLDASPLLQEFILKVGCRTSTSPALESLATRFKSLMENNTTRKYQYLKVVELVGRVGSAAVEFVTFVLENVVSLEKLIVNPCLSWSVRVSYEYEVMHVEEEEIAKEYARTLAEELPPGVEFVIR</sequence>
<comment type="caution">
    <text evidence="1">The sequence shown here is derived from an EMBL/GenBank/DDBJ whole genome shotgun (WGS) entry which is preliminary data.</text>
</comment>
<name>A0ACB7Y2P0_9ERIC</name>
<accession>A0ACB7Y2P0</accession>
<evidence type="ECO:0000313" key="1">
    <source>
        <dbReference type="EMBL" id="KAH7847473.1"/>
    </source>
</evidence>
<gene>
    <name evidence="1" type="ORF">Vadar_026438</name>
</gene>